<name>A0AC61Y9Z3_9FLAO</name>
<dbReference type="EC" id="2.4.1.11" evidence="1"/>
<comment type="caution">
    <text evidence="1">The sequence shown here is derived from an EMBL/GenBank/DDBJ whole genome shotgun (WGS) entry which is preliminary data.</text>
</comment>
<sequence>MKKKQKKYHRKILYLGNKLAKHGKTLTAIEFLAPKLQEENYEVIAVSDKKNKVLRMFVMLSAVMLRGRYVDFLLIDTYSTANFWYAYLSAKIARKKQLPYLCILHGGDLPKRLVHSKKQSQELFGNAKMNIAPSAYLMNVFQEAGYRKLTYIPNPIDLAQYTFEKRVFTLPKLLWVRSFSEIYNPQLAILILEELKKDYPQAELCMIGPDKDGSLEKCKQLAAHKNLRIKFTGKLSKKEWIKLSKEYNFFINTTNFDNTPISVIEAMALGLPVISTNVGGLPYLISDREDGILVEKEQVVPFVREIKALINDPMFANQLATKARQKVKQFDWKVVKEEWKAVLQ</sequence>
<keyword evidence="1" id="KW-0808">Transferase</keyword>
<gene>
    <name evidence="1" type="ORF">FVB9532_02621</name>
</gene>
<accession>A0AC61Y9Z3</accession>
<dbReference type="Proteomes" id="UP000356253">
    <property type="component" value="Unassembled WGS sequence"/>
</dbReference>
<evidence type="ECO:0000313" key="1">
    <source>
        <dbReference type="EMBL" id="VVV01331.1"/>
    </source>
</evidence>
<keyword evidence="2" id="KW-1185">Reference proteome</keyword>
<organism evidence="1 2">
    <name type="scientific">Mesonia oceanica</name>
    <dbReference type="NCBI Taxonomy" id="2687242"/>
    <lineage>
        <taxon>Bacteria</taxon>
        <taxon>Pseudomonadati</taxon>
        <taxon>Bacteroidota</taxon>
        <taxon>Flavobacteriia</taxon>
        <taxon>Flavobacteriales</taxon>
        <taxon>Flavobacteriaceae</taxon>
        <taxon>Mesonia</taxon>
    </lineage>
</organism>
<keyword evidence="1" id="KW-0328">Glycosyltransferase</keyword>
<protein>
    <submittedName>
        <fullName evidence="1">Glycogen synthase</fullName>
        <ecNumber evidence="1">2.4.1.11</ecNumber>
    </submittedName>
</protein>
<dbReference type="EMBL" id="CABVMM010000010">
    <property type="protein sequence ID" value="VVV01331.1"/>
    <property type="molecule type" value="Genomic_DNA"/>
</dbReference>
<evidence type="ECO:0000313" key="2">
    <source>
        <dbReference type="Proteomes" id="UP000356253"/>
    </source>
</evidence>
<reference evidence="1" key="1">
    <citation type="submission" date="2019-09" db="EMBL/GenBank/DDBJ databases">
        <authorList>
            <person name="Rodrigo-Torres L."/>
            <person name="Arahal R. D."/>
            <person name="Lucena T."/>
        </authorList>
    </citation>
    <scope>NUCLEOTIDE SEQUENCE</scope>
    <source>
        <strain evidence="1">ISS653</strain>
    </source>
</reference>
<proteinExistence type="predicted"/>